<dbReference type="HAMAP" id="MF_00048">
    <property type="entry name" value="UPF0102"/>
    <property type="match status" value="1"/>
</dbReference>
<protein>
    <recommendedName>
        <fullName evidence="2">UPF0102 protein NCTC11190_00252</fullName>
    </recommendedName>
</protein>
<sequence>MTGRIDIGMQGEELAAAYLSAWGWSIAARRWRDGTPHGLKTDIDIVALSPDGVYHFVEVKTRTAAPGPDRRPEAAVTPAKAQRMIRAAERYMAAGKLDGEIAIDLIAVVLDGGSETPVIRYYADVAR</sequence>
<reference evidence="3 4" key="1">
    <citation type="submission" date="2018-06" db="EMBL/GenBank/DDBJ databases">
        <authorList>
            <consortium name="Pathogen Informatics"/>
            <person name="Doyle S."/>
        </authorList>
    </citation>
    <scope>NUCLEOTIDE SEQUENCE [LARGE SCALE GENOMIC DNA]</scope>
    <source>
        <strain evidence="3 4">NCTC11190</strain>
    </source>
</reference>
<name>A0A379MQE3_9BACT</name>
<keyword evidence="4" id="KW-1185">Reference proteome</keyword>
<dbReference type="RefSeq" id="WP_051214392.1">
    <property type="nucleotide sequence ID" value="NZ_CANTWR010000010.1"/>
</dbReference>
<dbReference type="Pfam" id="PF02021">
    <property type="entry name" value="UPF0102"/>
    <property type="match status" value="1"/>
</dbReference>
<dbReference type="PANTHER" id="PTHR34039">
    <property type="entry name" value="UPF0102 PROTEIN YRAN"/>
    <property type="match status" value="1"/>
</dbReference>
<dbReference type="EMBL" id="UGVL01000001">
    <property type="protein sequence ID" value="SUE33057.1"/>
    <property type="molecule type" value="Genomic_DNA"/>
</dbReference>
<dbReference type="STRING" id="880526.GCA_000427365_01190"/>
<evidence type="ECO:0000313" key="4">
    <source>
        <dbReference type="Proteomes" id="UP000255233"/>
    </source>
</evidence>
<dbReference type="InterPro" id="IPR003509">
    <property type="entry name" value="UPF0102_YraN-like"/>
</dbReference>
<dbReference type="AlphaFoldDB" id="A0A379MQE3"/>
<evidence type="ECO:0000256" key="2">
    <source>
        <dbReference type="HAMAP-Rule" id="MF_00048"/>
    </source>
</evidence>
<evidence type="ECO:0000256" key="1">
    <source>
        <dbReference type="ARBA" id="ARBA00006738"/>
    </source>
</evidence>
<dbReference type="InterPro" id="IPR011335">
    <property type="entry name" value="Restrct_endonuc-II-like"/>
</dbReference>
<dbReference type="GO" id="GO:0003676">
    <property type="term" value="F:nucleic acid binding"/>
    <property type="evidence" value="ECO:0007669"/>
    <property type="project" value="InterPro"/>
</dbReference>
<accession>A0A379MQE3</accession>
<proteinExistence type="inferred from homology"/>
<dbReference type="Proteomes" id="UP000255233">
    <property type="component" value="Unassembled WGS sequence"/>
</dbReference>
<dbReference type="InterPro" id="IPR011856">
    <property type="entry name" value="tRNA_endonuc-like_dom_sf"/>
</dbReference>
<gene>
    <name evidence="3" type="ORF">NCTC11190_00252</name>
</gene>
<organism evidence="3 4">
    <name type="scientific">Rikenella microfusus</name>
    <dbReference type="NCBI Taxonomy" id="28139"/>
    <lineage>
        <taxon>Bacteria</taxon>
        <taxon>Pseudomonadati</taxon>
        <taxon>Bacteroidota</taxon>
        <taxon>Bacteroidia</taxon>
        <taxon>Bacteroidales</taxon>
        <taxon>Rikenellaceae</taxon>
        <taxon>Rikenella</taxon>
    </lineage>
</organism>
<dbReference type="OrthoDB" id="9802516at2"/>
<dbReference type="Gene3D" id="3.40.1350.10">
    <property type="match status" value="1"/>
</dbReference>
<dbReference type="SUPFAM" id="SSF52980">
    <property type="entry name" value="Restriction endonuclease-like"/>
    <property type="match status" value="1"/>
</dbReference>
<dbReference type="PANTHER" id="PTHR34039:SF1">
    <property type="entry name" value="UPF0102 PROTEIN YRAN"/>
    <property type="match status" value="1"/>
</dbReference>
<evidence type="ECO:0000313" key="3">
    <source>
        <dbReference type="EMBL" id="SUE33057.1"/>
    </source>
</evidence>
<comment type="similarity">
    <text evidence="1 2">Belongs to the UPF0102 family.</text>
</comment>